<reference evidence="3" key="1">
    <citation type="submission" date="2016-07" db="EMBL/GenBank/DDBJ databases">
        <authorList>
            <person name="Florea S."/>
            <person name="Webb J.S."/>
            <person name="Jaromczyk J."/>
            <person name="Schardl C.L."/>
        </authorList>
    </citation>
    <scope>NUCLEOTIDE SEQUENCE [LARGE SCALE GENOMIC DNA]</scope>
    <source>
        <strain evidence="3">CY1</strain>
    </source>
</reference>
<gene>
    <name evidence="2" type="ORF">BC351_10285</name>
</gene>
<dbReference type="OrthoDB" id="2587378at2"/>
<comment type="caution">
    <text evidence="2">The sequence shown here is derived from an EMBL/GenBank/DDBJ whole genome shotgun (WGS) entry which is preliminary data.</text>
</comment>
<sequence>MATWNYLAAYKGFYTSPDIAINLDGDGVISKITWNATVPLGTSLQVQTNVSFDNGFNWEGWKFAIHGGSVPDIYANTPLYQAKIKYRFIAETTHKTITPTIESIGFYFEPVITYNNKGDLNVKPEIWIDKIGNGDFTIINTSKGNDEFKFTNLIDLESLYVNSEREEIETSLPNTYRYKDFNDNHLSFPYGVNILRIKGNAKIRFKSEYVVKQG</sequence>
<dbReference type="AlphaFoldDB" id="A0A1V4H9B2"/>
<accession>A0A1V4H9B2</accession>
<protein>
    <recommendedName>
        <fullName evidence="1">Phage tail-like C-terminal domain-containing protein</fullName>
    </recommendedName>
</protein>
<name>A0A1V4H9B2_9BACL</name>
<dbReference type="EMBL" id="MBTG01000056">
    <property type="protein sequence ID" value="OPH47741.1"/>
    <property type="molecule type" value="Genomic_DNA"/>
</dbReference>
<dbReference type="InterPro" id="IPR048276">
    <property type="entry name" value="Phage_tail-like_C"/>
</dbReference>
<evidence type="ECO:0000313" key="2">
    <source>
        <dbReference type="EMBL" id="OPH47741.1"/>
    </source>
</evidence>
<evidence type="ECO:0000313" key="3">
    <source>
        <dbReference type="Proteomes" id="UP000190626"/>
    </source>
</evidence>
<feature type="domain" description="Phage tail-like C-terminal" evidence="1">
    <location>
        <begin position="122"/>
        <end position="206"/>
    </location>
</feature>
<keyword evidence="3" id="KW-1185">Reference proteome</keyword>
<organism evidence="2 3">
    <name type="scientific">Paenibacillus ferrarius</name>
    <dbReference type="NCBI Taxonomy" id="1469647"/>
    <lineage>
        <taxon>Bacteria</taxon>
        <taxon>Bacillati</taxon>
        <taxon>Bacillota</taxon>
        <taxon>Bacilli</taxon>
        <taxon>Bacillales</taxon>
        <taxon>Paenibacillaceae</taxon>
        <taxon>Paenibacillus</taxon>
    </lineage>
</organism>
<dbReference type="STRING" id="1469647.BC351_10285"/>
<dbReference type="Pfam" id="PF20753">
    <property type="entry name" value="DUF6558_C"/>
    <property type="match status" value="1"/>
</dbReference>
<proteinExistence type="predicted"/>
<dbReference type="Proteomes" id="UP000190626">
    <property type="component" value="Unassembled WGS sequence"/>
</dbReference>
<evidence type="ECO:0000259" key="1">
    <source>
        <dbReference type="Pfam" id="PF20753"/>
    </source>
</evidence>